<protein>
    <submittedName>
        <fullName evidence="3">Anti-sigma regulatory factor (Ser/Thr protein kinase)</fullName>
    </submittedName>
</protein>
<dbReference type="PANTHER" id="PTHR35526">
    <property type="entry name" value="ANTI-SIGMA-F FACTOR RSBW-RELATED"/>
    <property type="match status" value="1"/>
</dbReference>
<organism evidence="3 4">
    <name type="scientific">Streptomyces olivoverticillatus</name>
    <dbReference type="NCBI Taxonomy" id="66427"/>
    <lineage>
        <taxon>Bacteria</taxon>
        <taxon>Bacillati</taxon>
        <taxon>Actinomycetota</taxon>
        <taxon>Actinomycetes</taxon>
        <taxon>Kitasatosporales</taxon>
        <taxon>Streptomycetaceae</taxon>
        <taxon>Streptomyces</taxon>
    </lineage>
</organism>
<keyword evidence="1" id="KW-0418">Kinase</keyword>
<dbReference type="InterPro" id="IPR003594">
    <property type="entry name" value="HATPase_dom"/>
</dbReference>
<evidence type="ECO:0000313" key="3">
    <source>
        <dbReference type="EMBL" id="MBB4892514.1"/>
    </source>
</evidence>
<dbReference type="Gene3D" id="3.30.565.10">
    <property type="entry name" value="Histidine kinase-like ATPase, C-terminal domain"/>
    <property type="match status" value="1"/>
</dbReference>
<sequence>MATVSPPQPWSYTLELPRDPRAPGVARTTLRAILRSHDMPQHLHIAQLLASELVTNTWLHTDGPCTMRLRGWEGGRLRVSVWDASPFVPPPFGPGLPDRAAAGAEAGRGLWLVQMCASKWGSHTYDKRRFGKSLWFELLPPRTRRASTSPVGCTQCVDLEAARRRAVAGGDRDEVIDATIAVRSHFRHTHLLPEGCTW</sequence>
<dbReference type="PANTHER" id="PTHR35526:SF3">
    <property type="entry name" value="ANTI-SIGMA-F FACTOR RSBW"/>
    <property type="match status" value="1"/>
</dbReference>
<dbReference type="Pfam" id="PF13581">
    <property type="entry name" value="HATPase_c_2"/>
    <property type="match status" value="1"/>
</dbReference>
<dbReference type="InterPro" id="IPR036890">
    <property type="entry name" value="HATPase_C_sf"/>
</dbReference>
<dbReference type="EMBL" id="JACHJH010000002">
    <property type="protein sequence ID" value="MBB4892514.1"/>
    <property type="molecule type" value="Genomic_DNA"/>
</dbReference>
<evidence type="ECO:0000259" key="2">
    <source>
        <dbReference type="Pfam" id="PF13581"/>
    </source>
</evidence>
<name>A0A7W7LLX9_9ACTN</name>
<accession>A0A7W7LLX9</accession>
<keyword evidence="1" id="KW-0723">Serine/threonine-protein kinase</keyword>
<reference evidence="3 4" key="1">
    <citation type="submission" date="2020-08" db="EMBL/GenBank/DDBJ databases">
        <title>Genomic Encyclopedia of Type Strains, Phase III (KMG-III): the genomes of soil and plant-associated and newly described type strains.</title>
        <authorList>
            <person name="Whitman W."/>
        </authorList>
    </citation>
    <scope>NUCLEOTIDE SEQUENCE [LARGE SCALE GENOMIC DNA]</scope>
    <source>
        <strain evidence="3 4">CECT 3266</strain>
    </source>
</reference>
<dbReference type="InterPro" id="IPR050267">
    <property type="entry name" value="Anti-sigma-factor_SerPK"/>
</dbReference>
<keyword evidence="1" id="KW-0808">Transferase</keyword>
<dbReference type="RefSeq" id="WP_184347604.1">
    <property type="nucleotide sequence ID" value="NZ_JACHJH010000002.1"/>
</dbReference>
<feature type="domain" description="Histidine kinase/HSP90-like ATPase" evidence="2">
    <location>
        <begin position="17"/>
        <end position="120"/>
    </location>
</feature>
<dbReference type="SUPFAM" id="SSF55874">
    <property type="entry name" value="ATPase domain of HSP90 chaperone/DNA topoisomerase II/histidine kinase"/>
    <property type="match status" value="1"/>
</dbReference>
<dbReference type="AlphaFoldDB" id="A0A7W7LLX9"/>
<evidence type="ECO:0000313" key="4">
    <source>
        <dbReference type="Proteomes" id="UP000556084"/>
    </source>
</evidence>
<gene>
    <name evidence="3" type="ORF">FHS39_001525</name>
</gene>
<keyword evidence="4" id="KW-1185">Reference proteome</keyword>
<dbReference type="Proteomes" id="UP000556084">
    <property type="component" value="Unassembled WGS sequence"/>
</dbReference>
<proteinExistence type="predicted"/>
<evidence type="ECO:0000256" key="1">
    <source>
        <dbReference type="ARBA" id="ARBA00022527"/>
    </source>
</evidence>
<comment type="caution">
    <text evidence="3">The sequence shown here is derived from an EMBL/GenBank/DDBJ whole genome shotgun (WGS) entry which is preliminary data.</text>
</comment>